<organism evidence="1 2">
    <name type="scientific">Fodinibius halophilus</name>
    <dbReference type="NCBI Taxonomy" id="1736908"/>
    <lineage>
        <taxon>Bacteria</taxon>
        <taxon>Pseudomonadati</taxon>
        <taxon>Balneolota</taxon>
        <taxon>Balneolia</taxon>
        <taxon>Balneolales</taxon>
        <taxon>Balneolaceae</taxon>
        <taxon>Fodinibius</taxon>
    </lineage>
</organism>
<dbReference type="NCBIfam" id="TIGR02436">
    <property type="entry name" value="four helix bundle protein"/>
    <property type="match status" value="1"/>
</dbReference>
<proteinExistence type="predicted"/>
<dbReference type="EMBL" id="JAALLS010000015">
    <property type="protein sequence ID" value="NGP89106.1"/>
    <property type="molecule type" value="Genomic_DNA"/>
</dbReference>
<accession>A0A6M1T0T8</accession>
<evidence type="ECO:0000313" key="2">
    <source>
        <dbReference type="Proteomes" id="UP000479132"/>
    </source>
</evidence>
<gene>
    <name evidence="1" type="ORF">G3569_12155</name>
</gene>
<evidence type="ECO:0000313" key="1">
    <source>
        <dbReference type="EMBL" id="NGP89106.1"/>
    </source>
</evidence>
<protein>
    <submittedName>
        <fullName evidence="1">Four helix bundle protein</fullName>
    </submittedName>
</protein>
<dbReference type="PANTHER" id="PTHR38471">
    <property type="entry name" value="FOUR HELIX BUNDLE PROTEIN"/>
    <property type="match status" value="1"/>
</dbReference>
<name>A0A6M1T0T8_9BACT</name>
<sequence>MAFKFEKLEIWQQSVDYVDLAYDLAGALPKLERYNLSDQLRRAATSVSLNIAEGSTGQTDKEQSRFLGIALRSLLETVACIHIIKRRKYCKTDEEKERLSTLYQEANHLAARIQAMRNSLSNHVGEEKTDYLVDD</sequence>
<dbReference type="InterPro" id="IPR036583">
    <property type="entry name" value="23S_rRNA_IVS_sf"/>
</dbReference>
<dbReference type="Pfam" id="PF05635">
    <property type="entry name" value="23S_rRNA_IVP"/>
    <property type="match status" value="1"/>
</dbReference>
<dbReference type="Gene3D" id="1.20.1440.60">
    <property type="entry name" value="23S rRNA-intervening sequence"/>
    <property type="match status" value="1"/>
</dbReference>
<dbReference type="Proteomes" id="UP000479132">
    <property type="component" value="Unassembled WGS sequence"/>
</dbReference>
<dbReference type="InterPro" id="IPR012657">
    <property type="entry name" value="23S_rRNA-intervening_sequence"/>
</dbReference>
<dbReference type="AlphaFoldDB" id="A0A6M1T0T8"/>
<keyword evidence="2" id="KW-1185">Reference proteome</keyword>
<dbReference type="SUPFAM" id="SSF158446">
    <property type="entry name" value="IVS-encoded protein-like"/>
    <property type="match status" value="1"/>
</dbReference>
<dbReference type="RefSeq" id="WP_165269497.1">
    <property type="nucleotide sequence ID" value="NZ_JAALLS010000015.1"/>
</dbReference>
<dbReference type="CDD" id="cd16377">
    <property type="entry name" value="23S_rRNA_IVP_like"/>
    <property type="match status" value="1"/>
</dbReference>
<comment type="caution">
    <text evidence="1">The sequence shown here is derived from an EMBL/GenBank/DDBJ whole genome shotgun (WGS) entry which is preliminary data.</text>
</comment>
<reference evidence="1 2" key="1">
    <citation type="submission" date="2020-02" db="EMBL/GenBank/DDBJ databases">
        <title>Aliifodinibius halophilus 2W32, complete genome.</title>
        <authorList>
            <person name="Li Y."/>
            <person name="Wu S."/>
        </authorList>
    </citation>
    <scope>NUCLEOTIDE SEQUENCE [LARGE SCALE GENOMIC DNA]</scope>
    <source>
        <strain evidence="1 2">2W32</strain>
    </source>
</reference>
<dbReference type="PANTHER" id="PTHR38471:SF2">
    <property type="entry name" value="FOUR HELIX BUNDLE PROTEIN"/>
    <property type="match status" value="1"/>
</dbReference>